<comment type="caution">
    <text evidence="3">The sequence shown here is derived from an EMBL/GenBank/DDBJ whole genome shotgun (WGS) entry which is preliminary data.</text>
</comment>
<evidence type="ECO:0000256" key="1">
    <source>
        <dbReference type="SAM" id="MobiDB-lite"/>
    </source>
</evidence>
<feature type="region of interest" description="Disordered" evidence="1">
    <location>
        <begin position="1"/>
        <end position="38"/>
    </location>
</feature>
<sequence length="430" mass="49883">MQEENYTDDDTTDTENEEEENNENDEEEQESFDRAEMNKSKSKALLEFRFRVEEAIIGDYLFVKSPQRNTTKQKNAQNIELWGVPLFPSAGHPGTDIVLMKFLKAKRYKVHDAFTLLRKALRWRAEFRADEDIMFSRPDIDRLWFTSGKDKAGRPICYNLWGKESQKQILAVGDENVSLRWRIACVEKGIRNLNFRPGDVNSIIQVIDLENSMGSAKKEVKLIYSKMISLLQNNYPGLVYKNLIINVPSWFMALNALNLRLVTQKSRNKFIFVKPSKVTETLLKYATPENILVGYGGLRRENDTEFSTDDKVLEVNIRANMTEQIQIPTNEVGVTVTWDLTVVGFEVSYKEEFIPDDDCSYRILLQEKKMGESIRNSFHIREPGKIVMTIVNASYTKKKAFYRFKTRPTVPVYMFLKKAFSDPNIRFSSC</sequence>
<organism evidence="3 4">
    <name type="scientific">Castilleja foliolosa</name>
    <dbReference type="NCBI Taxonomy" id="1961234"/>
    <lineage>
        <taxon>Eukaryota</taxon>
        <taxon>Viridiplantae</taxon>
        <taxon>Streptophyta</taxon>
        <taxon>Embryophyta</taxon>
        <taxon>Tracheophyta</taxon>
        <taxon>Spermatophyta</taxon>
        <taxon>Magnoliopsida</taxon>
        <taxon>eudicotyledons</taxon>
        <taxon>Gunneridae</taxon>
        <taxon>Pentapetalae</taxon>
        <taxon>asterids</taxon>
        <taxon>lamiids</taxon>
        <taxon>Lamiales</taxon>
        <taxon>Orobanchaceae</taxon>
        <taxon>Pedicularideae</taxon>
        <taxon>Castillejinae</taxon>
        <taxon>Castilleja</taxon>
    </lineage>
</organism>
<accession>A0ABD3E1R6</accession>
<gene>
    <name evidence="3" type="ORF">CASFOL_008705</name>
</gene>
<evidence type="ECO:0000313" key="4">
    <source>
        <dbReference type="Proteomes" id="UP001632038"/>
    </source>
</evidence>
<dbReference type="Pfam" id="PF00650">
    <property type="entry name" value="CRAL_TRIO"/>
    <property type="match status" value="1"/>
</dbReference>
<reference evidence="4" key="1">
    <citation type="journal article" date="2024" name="IScience">
        <title>Strigolactones Initiate the Formation of Haustorium-like Structures in Castilleja.</title>
        <authorList>
            <person name="Buerger M."/>
            <person name="Peterson D."/>
            <person name="Chory J."/>
        </authorList>
    </citation>
    <scope>NUCLEOTIDE SEQUENCE [LARGE SCALE GENOMIC DNA]</scope>
</reference>
<proteinExistence type="predicted"/>
<dbReference type="CDD" id="cd00170">
    <property type="entry name" value="SEC14"/>
    <property type="match status" value="1"/>
</dbReference>
<dbReference type="Gene3D" id="3.40.525.10">
    <property type="entry name" value="CRAL-TRIO lipid binding domain"/>
    <property type="match status" value="1"/>
</dbReference>
<dbReference type="PANTHER" id="PTHR45932">
    <property type="entry name" value="PATELLIN-1"/>
    <property type="match status" value="1"/>
</dbReference>
<dbReference type="PROSITE" id="PS50191">
    <property type="entry name" value="CRAL_TRIO"/>
    <property type="match status" value="1"/>
</dbReference>
<protein>
    <recommendedName>
        <fullName evidence="2">CRAL-TRIO domain-containing protein</fullName>
    </recommendedName>
</protein>
<feature type="compositionally biased region" description="Acidic residues" evidence="1">
    <location>
        <begin position="1"/>
        <end position="30"/>
    </location>
</feature>
<dbReference type="AlphaFoldDB" id="A0ABD3E1R6"/>
<dbReference type="InterPro" id="IPR036865">
    <property type="entry name" value="CRAL-TRIO_dom_sf"/>
</dbReference>
<dbReference type="SMART" id="SM00516">
    <property type="entry name" value="SEC14"/>
    <property type="match status" value="1"/>
</dbReference>
<evidence type="ECO:0000313" key="3">
    <source>
        <dbReference type="EMBL" id="KAL3647737.1"/>
    </source>
</evidence>
<feature type="domain" description="CRAL-TRIO" evidence="2">
    <location>
        <begin position="148"/>
        <end position="303"/>
    </location>
</feature>
<dbReference type="Proteomes" id="UP001632038">
    <property type="component" value="Unassembled WGS sequence"/>
</dbReference>
<dbReference type="SUPFAM" id="SSF46938">
    <property type="entry name" value="CRAL/TRIO N-terminal domain"/>
    <property type="match status" value="1"/>
</dbReference>
<keyword evidence="4" id="KW-1185">Reference proteome</keyword>
<dbReference type="InterPro" id="IPR036273">
    <property type="entry name" value="CRAL/TRIO_N_dom_sf"/>
</dbReference>
<dbReference type="EMBL" id="JAVIJP010000009">
    <property type="protein sequence ID" value="KAL3647737.1"/>
    <property type="molecule type" value="Genomic_DNA"/>
</dbReference>
<dbReference type="InterPro" id="IPR001251">
    <property type="entry name" value="CRAL-TRIO_dom"/>
</dbReference>
<name>A0ABD3E1R6_9LAMI</name>
<dbReference type="SUPFAM" id="SSF52087">
    <property type="entry name" value="CRAL/TRIO domain"/>
    <property type="match status" value="1"/>
</dbReference>
<dbReference type="InterPro" id="IPR056794">
    <property type="entry name" value="PATL1-6_C_GOLD"/>
</dbReference>
<dbReference type="PANTHER" id="PTHR45932:SF3">
    <property type="entry name" value="PATELLIN-4-LIKE"/>
    <property type="match status" value="1"/>
</dbReference>
<dbReference type="Pfam" id="PF25099">
    <property type="entry name" value="GOLD_PATL1_C"/>
    <property type="match status" value="1"/>
</dbReference>
<evidence type="ECO:0000259" key="2">
    <source>
        <dbReference type="PROSITE" id="PS50191"/>
    </source>
</evidence>
<dbReference type="InterPro" id="IPR044834">
    <property type="entry name" value="PATL"/>
</dbReference>